<proteinExistence type="predicted"/>
<dbReference type="EMBL" id="JBHTJV010000002">
    <property type="protein sequence ID" value="MFD0915312.1"/>
    <property type="molecule type" value="Genomic_DNA"/>
</dbReference>
<dbReference type="Pfam" id="PF03480">
    <property type="entry name" value="DctP"/>
    <property type="match status" value="1"/>
</dbReference>
<dbReference type="NCBIfam" id="NF037995">
    <property type="entry name" value="TRAP_S1"/>
    <property type="match status" value="1"/>
</dbReference>
<organism evidence="2 3">
    <name type="scientific">Pseudahrensia aquimaris</name>
    <dbReference type="NCBI Taxonomy" id="744461"/>
    <lineage>
        <taxon>Bacteria</taxon>
        <taxon>Pseudomonadati</taxon>
        <taxon>Pseudomonadota</taxon>
        <taxon>Alphaproteobacteria</taxon>
        <taxon>Hyphomicrobiales</taxon>
        <taxon>Ahrensiaceae</taxon>
        <taxon>Pseudahrensia</taxon>
    </lineage>
</organism>
<gene>
    <name evidence="2" type="ORF">ACFQ14_02720</name>
</gene>
<evidence type="ECO:0000313" key="3">
    <source>
        <dbReference type="Proteomes" id="UP001597101"/>
    </source>
</evidence>
<evidence type="ECO:0000313" key="2">
    <source>
        <dbReference type="EMBL" id="MFD0915312.1"/>
    </source>
</evidence>
<evidence type="ECO:0000256" key="1">
    <source>
        <dbReference type="ARBA" id="ARBA00022729"/>
    </source>
</evidence>
<dbReference type="PANTHER" id="PTHR33376">
    <property type="match status" value="1"/>
</dbReference>
<dbReference type="PANTHER" id="PTHR33376:SF15">
    <property type="entry name" value="BLL6794 PROTEIN"/>
    <property type="match status" value="1"/>
</dbReference>
<accession>A0ABW3FFZ8</accession>
<dbReference type="Proteomes" id="UP001597101">
    <property type="component" value="Unassembled WGS sequence"/>
</dbReference>
<dbReference type="InterPro" id="IPR038404">
    <property type="entry name" value="TRAP_DctP_sf"/>
</dbReference>
<reference evidence="3" key="1">
    <citation type="journal article" date="2019" name="Int. J. Syst. Evol. Microbiol.">
        <title>The Global Catalogue of Microorganisms (GCM) 10K type strain sequencing project: providing services to taxonomists for standard genome sequencing and annotation.</title>
        <authorList>
            <consortium name="The Broad Institute Genomics Platform"/>
            <consortium name="The Broad Institute Genome Sequencing Center for Infectious Disease"/>
            <person name="Wu L."/>
            <person name="Ma J."/>
        </authorList>
    </citation>
    <scope>NUCLEOTIDE SEQUENCE [LARGE SCALE GENOMIC DNA]</scope>
    <source>
        <strain evidence="3">CCUG 60023</strain>
    </source>
</reference>
<sequence length="345" mass="38029">MANHDLTVVMMRRSLSILVLALGLVSLSLSGAFARCEGSEVRVRLAVLSGNDATPQGQLAKEIQTEFQRNLNGKWCVEFVQPKEGEAGSANVAKLRDKLADLALITLDDLSFAAPLHRVFELPFVFRDMFAVRAFLNSAESEPLRQWRTNGVRSLALVPFGLEQIGGRKALFEPGEMAGVRFALTSSQATRPMISRLRATSRVVAVADMRKAFEDATLDGQMARWDGFVKSGTSDKHAVFTQTNHALVGAQVLTAADWFGELKADDAAAIERSIRRAVDLFSTRQAQREERAMQQIMRSGKAVYLLTRQQRQEWRAALATITDSYAALPGARAVLDGIERTHNLP</sequence>
<comment type="caution">
    <text evidence="2">The sequence shown here is derived from an EMBL/GenBank/DDBJ whole genome shotgun (WGS) entry which is preliminary data.</text>
</comment>
<protein>
    <submittedName>
        <fullName evidence="2">TRAP transporter substrate-binding protein</fullName>
    </submittedName>
</protein>
<keyword evidence="3" id="KW-1185">Reference proteome</keyword>
<name>A0ABW3FFZ8_9HYPH</name>
<dbReference type="RefSeq" id="WP_377211159.1">
    <property type="nucleotide sequence ID" value="NZ_JBHTJV010000002.1"/>
</dbReference>
<dbReference type="Gene3D" id="3.40.190.170">
    <property type="entry name" value="Bacterial extracellular solute-binding protein, family 7"/>
    <property type="match status" value="1"/>
</dbReference>
<dbReference type="InterPro" id="IPR018389">
    <property type="entry name" value="DctP_fam"/>
</dbReference>
<keyword evidence="1" id="KW-0732">Signal</keyword>